<organism evidence="2 3">
    <name type="scientific">Hibiscus sabdariffa</name>
    <name type="common">roselle</name>
    <dbReference type="NCBI Taxonomy" id="183260"/>
    <lineage>
        <taxon>Eukaryota</taxon>
        <taxon>Viridiplantae</taxon>
        <taxon>Streptophyta</taxon>
        <taxon>Embryophyta</taxon>
        <taxon>Tracheophyta</taxon>
        <taxon>Spermatophyta</taxon>
        <taxon>Magnoliopsida</taxon>
        <taxon>eudicotyledons</taxon>
        <taxon>Gunneridae</taxon>
        <taxon>Pentapetalae</taxon>
        <taxon>rosids</taxon>
        <taxon>malvids</taxon>
        <taxon>Malvales</taxon>
        <taxon>Malvaceae</taxon>
        <taxon>Malvoideae</taxon>
        <taxon>Hibiscus</taxon>
    </lineage>
</organism>
<dbReference type="EMBL" id="JBBPBN010000022">
    <property type="protein sequence ID" value="KAK9013570.1"/>
    <property type="molecule type" value="Genomic_DNA"/>
</dbReference>
<keyword evidence="1" id="KW-1133">Transmembrane helix</keyword>
<feature type="transmembrane region" description="Helical" evidence="1">
    <location>
        <begin position="7"/>
        <end position="25"/>
    </location>
</feature>
<evidence type="ECO:0000313" key="3">
    <source>
        <dbReference type="Proteomes" id="UP001396334"/>
    </source>
</evidence>
<name>A0ABR2RKU8_9ROSI</name>
<proteinExistence type="predicted"/>
<evidence type="ECO:0000256" key="1">
    <source>
        <dbReference type="SAM" id="Phobius"/>
    </source>
</evidence>
<evidence type="ECO:0000313" key="2">
    <source>
        <dbReference type="EMBL" id="KAK9013570.1"/>
    </source>
</evidence>
<accession>A0ABR2RKU8</accession>
<keyword evidence="1" id="KW-0812">Transmembrane</keyword>
<gene>
    <name evidence="2" type="ORF">V6N11_041574</name>
</gene>
<keyword evidence="1" id="KW-0472">Membrane</keyword>
<keyword evidence="3" id="KW-1185">Reference proteome</keyword>
<comment type="caution">
    <text evidence="2">The sequence shown here is derived from an EMBL/GenBank/DDBJ whole genome shotgun (WGS) entry which is preliminary data.</text>
</comment>
<protein>
    <submittedName>
        <fullName evidence="2">Uncharacterized protein</fullName>
    </submittedName>
</protein>
<sequence>MQSESGIRYLPLISLYFFASIKYWATFLDSPMVTETPARAHLLGLVLAELENGASVLIQSARVVWGGLYINRV</sequence>
<dbReference type="Proteomes" id="UP001396334">
    <property type="component" value="Unassembled WGS sequence"/>
</dbReference>
<reference evidence="2 3" key="1">
    <citation type="journal article" date="2024" name="G3 (Bethesda)">
        <title>Genome assembly of Hibiscus sabdariffa L. provides insights into metabolisms of medicinal natural products.</title>
        <authorList>
            <person name="Kim T."/>
        </authorList>
    </citation>
    <scope>NUCLEOTIDE SEQUENCE [LARGE SCALE GENOMIC DNA]</scope>
    <source>
        <strain evidence="2">TK-2024</strain>
        <tissue evidence="2">Old leaves</tissue>
    </source>
</reference>